<comment type="caution">
    <text evidence="1">The sequence shown here is derived from an EMBL/GenBank/DDBJ whole genome shotgun (WGS) entry which is preliminary data.</text>
</comment>
<evidence type="ECO:0000313" key="1">
    <source>
        <dbReference type="EMBL" id="RCK64607.1"/>
    </source>
</evidence>
<dbReference type="OrthoDB" id="2098326at2759"/>
<protein>
    <submittedName>
        <fullName evidence="1">Uncharacterized protein</fullName>
    </submittedName>
</protein>
<organism evidence="1 2">
    <name type="scientific">Candida viswanathii</name>
    <dbReference type="NCBI Taxonomy" id="5486"/>
    <lineage>
        <taxon>Eukaryota</taxon>
        <taxon>Fungi</taxon>
        <taxon>Dikarya</taxon>
        <taxon>Ascomycota</taxon>
        <taxon>Saccharomycotina</taxon>
        <taxon>Pichiomycetes</taxon>
        <taxon>Debaryomycetaceae</taxon>
        <taxon>Candida/Lodderomyces clade</taxon>
        <taxon>Candida</taxon>
    </lineage>
</organism>
<proteinExistence type="predicted"/>
<dbReference type="AlphaFoldDB" id="A0A367YFQ2"/>
<accession>A0A367YFQ2</accession>
<dbReference type="STRING" id="5486.A0A367YFQ2"/>
<gene>
    <name evidence="1" type="ORF">Cantr_00067</name>
</gene>
<reference evidence="1 2" key="1">
    <citation type="submission" date="2018-06" db="EMBL/GenBank/DDBJ databases">
        <title>Whole genome sequencing of Candida tropicalis (genome annotated by CSBL at Korea University).</title>
        <authorList>
            <person name="Ahn J."/>
        </authorList>
    </citation>
    <scope>NUCLEOTIDE SEQUENCE [LARGE SCALE GENOMIC DNA]</scope>
    <source>
        <strain evidence="1 2">ATCC 20962</strain>
    </source>
</reference>
<name>A0A367YFQ2_9ASCO</name>
<sequence>MSSYLTTSAGSKVAHLGYSATSPSSHNPNNVLNALTQDQQLEVEYFLLYAEGSLQHIQMGLLINSVSKYVAPVRTKKMVSKFTKANNNGYYKYKPY</sequence>
<keyword evidence="2" id="KW-1185">Reference proteome</keyword>
<evidence type="ECO:0000313" key="2">
    <source>
        <dbReference type="Proteomes" id="UP000253472"/>
    </source>
</evidence>
<dbReference type="Proteomes" id="UP000253472">
    <property type="component" value="Unassembled WGS sequence"/>
</dbReference>
<dbReference type="EMBL" id="QLNQ01000022">
    <property type="protein sequence ID" value="RCK64607.1"/>
    <property type="molecule type" value="Genomic_DNA"/>
</dbReference>